<keyword evidence="20" id="KW-1185">Reference proteome</keyword>
<dbReference type="SUPFAM" id="SSF47384">
    <property type="entry name" value="Homodimeric domain of signal transducing histidine kinase"/>
    <property type="match status" value="1"/>
</dbReference>
<dbReference type="CDD" id="cd00088">
    <property type="entry name" value="HPT"/>
    <property type="match status" value="1"/>
</dbReference>
<dbReference type="InterPro" id="IPR002545">
    <property type="entry name" value="CheW-lke_dom"/>
</dbReference>
<evidence type="ECO:0000256" key="11">
    <source>
        <dbReference type="ARBA" id="ARBA00022840"/>
    </source>
</evidence>
<sequence length="809" mass="87182">MDITDFYDTFFEEAEELLADMERYLLELDVDDPDAEQLNAIFRAAHSIKGGAGTFGFDVLQQTTHLFENLLDHTRQGELTLRRDIVDTFLETKDMLHDQLDAYRNDEEPDQEAFARICETLQRLALEEIGQALDGANGVPGQSSVDTPAASAPEPAPTPGEASPGEASPGEPASGGGGEKRLTVSLLNVGDKDRGLLVEELEQLGEIEAREGDSACYRVTLTTAVGAEDIEAVMCFIVEPEQLRIEQGDAEASSAGAGEPRLTVSLINVGDKDRGLLVEELEQLGEIEAREGDASCYRVTLATAVSAEDIEAVMGFIVEPDQLRIEPAGAPGSDAPAAGEAPAPDADEPVPENVAEPVAAPAADAKAETPKPAADKPKQDKPKQDKPKARKAKSGGGESTSIRVSVEKVDQIINLVGELIITQSMLDQTVSELDNVNHSGLHNGMNLLQRNARDLQEAVMSVRMIPMDFVFSRFPRVVRETAGKLGKEIELVTEGESTELDKSLTERIIDPLTHLVRNSLDHGIEAPDAREAAGKPRTGKLTLSAKHQGGNILIEVIDDGGGLNRERILAKARENGLNVSDGMSDDEVWQMIFAPGFSTAQEVSDVSGRGVGMDVVKRNIQGMGGNVQIMSRPGEGTTIRIVLPLTLAILDGMSIKVGREVFILPLSAVLESLQPSRDDLYAMAGDDVVLKVRDEYLPVVPVHEALDVTDAKTELDEMIAVIVQGEGRRYALLVDELIGQQQVVVKNLETNYRKVPGVSAATILGDGSVALILDITDLHRLNRAKKEARRGQRVDAAPTTLSRKEVEPS</sequence>
<dbReference type="Pfam" id="PF09078">
    <property type="entry name" value="CheY-binding"/>
    <property type="match status" value="2"/>
</dbReference>
<dbReference type="Pfam" id="PF01584">
    <property type="entry name" value="CheW"/>
    <property type="match status" value="1"/>
</dbReference>
<evidence type="ECO:0000256" key="1">
    <source>
        <dbReference type="ARBA" id="ARBA00000085"/>
    </source>
</evidence>
<feature type="region of interest" description="Disordered" evidence="15">
    <location>
        <begin position="135"/>
        <end position="180"/>
    </location>
</feature>
<evidence type="ECO:0000259" key="17">
    <source>
        <dbReference type="PROSITE" id="PS50851"/>
    </source>
</evidence>
<dbReference type="FunFam" id="2.30.30.40:FF:000048">
    <property type="entry name" value="Chemotaxis protein CheA, putative"/>
    <property type="match status" value="1"/>
</dbReference>
<dbReference type="PANTHER" id="PTHR43395">
    <property type="entry name" value="SENSOR HISTIDINE KINASE CHEA"/>
    <property type="match status" value="1"/>
</dbReference>
<dbReference type="InterPro" id="IPR037006">
    <property type="entry name" value="CheA-like_homodim_sf"/>
</dbReference>
<feature type="compositionally biased region" description="Low complexity" evidence="15">
    <location>
        <begin position="351"/>
        <end position="364"/>
    </location>
</feature>
<keyword evidence="5" id="KW-0963">Cytoplasm</keyword>
<name>A0A7W5BY81_9GAMM</name>
<dbReference type="EMBL" id="JACHXM010000004">
    <property type="protein sequence ID" value="MBB3140398.1"/>
    <property type="molecule type" value="Genomic_DNA"/>
</dbReference>
<keyword evidence="11" id="KW-0067">ATP-binding</keyword>
<dbReference type="Pfam" id="PF02518">
    <property type="entry name" value="HATPase_c"/>
    <property type="match status" value="1"/>
</dbReference>
<evidence type="ECO:0000256" key="4">
    <source>
        <dbReference type="ARBA" id="ARBA00021495"/>
    </source>
</evidence>
<feature type="compositionally biased region" description="Low complexity" evidence="15">
    <location>
        <begin position="326"/>
        <end position="344"/>
    </location>
</feature>
<accession>A0A7W5BY81</accession>
<dbReference type="GO" id="GO:0000155">
    <property type="term" value="F:phosphorelay sensor kinase activity"/>
    <property type="evidence" value="ECO:0007669"/>
    <property type="project" value="InterPro"/>
</dbReference>
<dbReference type="InterPro" id="IPR036097">
    <property type="entry name" value="HisK_dim/P_sf"/>
</dbReference>
<proteinExistence type="predicted"/>
<feature type="domain" description="Histidine kinase" evidence="16">
    <location>
        <begin position="426"/>
        <end position="647"/>
    </location>
</feature>
<dbReference type="CDD" id="cd00731">
    <property type="entry name" value="CheA_reg"/>
    <property type="match status" value="1"/>
</dbReference>
<evidence type="ECO:0000259" key="16">
    <source>
        <dbReference type="PROSITE" id="PS50109"/>
    </source>
</evidence>
<keyword evidence="10 19" id="KW-0418">Kinase</keyword>
<dbReference type="Gene3D" id="3.30.70.400">
    <property type="entry name" value="CheY-binding domain of CheA"/>
    <property type="match status" value="2"/>
</dbReference>
<dbReference type="PROSITE" id="PS50109">
    <property type="entry name" value="HIS_KIN"/>
    <property type="match status" value="1"/>
</dbReference>
<dbReference type="Gene3D" id="3.30.565.10">
    <property type="entry name" value="Histidine kinase-like ATPase, C-terminal domain"/>
    <property type="match status" value="1"/>
</dbReference>
<feature type="region of interest" description="Disordered" evidence="15">
    <location>
        <begin position="786"/>
        <end position="809"/>
    </location>
</feature>
<reference evidence="19 20" key="1">
    <citation type="submission" date="2020-08" db="EMBL/GenBank/DDBJ databases">
        <title>Genomic Encyclopedia of Type Strains, Phase III (KMG-III): the genomes of soil and plant-associated and newly described type strains.</title>
        <authorList>
            <person name="Whitman W."/>
        </authorList>
    </citation>
    <scope>NUCLEOTIDE SEQUENCE [LARGE SCALE GENOMIC DNA]</scope>
    <source>
        <strain evidence="19 20">CECT 5995</strain>
    </source>
</reference>
<feature type="domain" description="HPt" evidence="18">
    <location>
        <begin position="1"/>
        <end position="103"/>
    </location>
</feature>
<dbReference type="GO" id="GO:0005737">
    <property type="term" value="C:cytoplasm"/>
    <property type="evidence" value="ECO:0007669"/>
    <property type="project" value="UniProtKB-SubCell"/>
</dbReference>
<dbReference type="InterPro" id="IPR036641">
    <property type="entry name" value="HPT_dom_sf"/>
</dbReference>
<protein>
    <recommendedName>
        <fullName evidence="4">Chemotaxis protein CheA</fullName>
        <ecNumber evidence="3">2.7.13.3</ecNumber>
    </recommendedName>
</protein>
<dbReference type="CDD" id="cd16916">
    <property type="entry name" value="HATPase_CheA-like"/>
    <property type="match status" value="1"/>
</dbReference>
<dbReference type="InterPro" id="IPR004358">
    <property type="entry name" value="Sig_transdc_His_kin-like_C"/>
</dbReference>
<dbReference type="Pfam" id="PF01627">
    <property type="entry name" value="Hpt"/>
    <property type="match status" value="1"/>
</dbReference>
<dbReference type="Gene3D" id="2.30.30.40">
    <property type="entry name" value="SH3 Domains"/>
    <property type="match status" value="1"/>
</dbReference>
<dbReference type="SUPFAM" id="SSF55874">
    <property type="entry name" value="ATPase domain of HSP90 chaperone/DNA topoisomerase II/histidine kinase"/>
    <property type="match status" value="1"/>
</dbReference>
<dbReference type="PROSITE" id="PS50894">
    <property type="entry name" value="HPT"/>
    <property type="match status" value="1"/>
</dbReference>
<evidence type="ECO:0000256" key="10">
    <source>
        <dbReference type="ARBA" id="ARBA00022777"/>
    </source>
</evidence>
<dbReference type="SMART" id="SM00260">
    <property type="entry name" value="CheW"/>
    <property type="match status" value="1"/>
</dbReference>
<dbReference type="FunFam" id="3.30.565.10:FF:000016">
    <property type="entry name" value="Chemotaxis protein CheA, putative"/>
    <property type="match status" value="1"/>
</dbReference>
<comment type="function">
    <text evidence="13">Involved in the transmission of sensory signals from the chemoreceptors to the flagellar motors. CheA is autophosphorylated; it can transfer its phosphate group to either CheB or CheY.</text>
</comment>
<dbReference type="PRINTS" id="PR00344">
    <property type="entry name" value="BCTRLSENSOR"/>
</dbReference>
<dbReference type="SMART" id="SM01231">
    <property type="entry name" value="H-kinase_dim"/>
    <property type="match status" value="1"/>
</dbReference>
<comment type="subcellular location">
    <subcellularLocation>
        <location evidence="2">Cytoplasm</location>
    </subcellularLocation>
</comment>
<feature type="compositionally biased region" description="Basic and acidic residues" evidence="15">
    <location>
        <begin position="365"/>
        <end position="387"/>
    </location>
</feature>
<dbReference type="SUPFAM" id="SSF50341">
    <property type="entry name" value="CheW-like"/>
    <property type="match status" value="1"/>
</dbReference>
<dbReference type="PANTHER" id="PTHR43395:SF10">
    <property type="entry name" value="CHEMOTAXIS PROTEIN CHEA"/>
    <property type="match status" value="1"/>
</dbReference>
<dbReference type="EC" id="2.7.13.3" evidence="3"/>
<evidence type="ECO:0000256" key="14">
    <source>
        <dbReference type="PROSITE-ProRule" id="PRU00110"/>
    </source>
</evidence>
<dbReference type="Gene3D" id="1.20.120.160">
    <property type="entry name" value="HPT domain"/>
    <property type="match status" value="1"/>
</dbReference>
<dbReference type="InterPro" id="IPR004105">
    <property type="entry name" value="CheA-like_dim"/>
</dbReference>
<evidence type="ECO:0000256" key="2">
    <source>
        <dbReference type="ARBA" id="ARBA00004496"/>
    </source>
</evidence>
<dbReference type="Pfam" id="PF02895">
    <property type="entry name" value="H-kinase_dim"/>
    <property type="match status" value="1"/>
</dbReference>
<keyword evidence="12" id="KW-0902">Two-component regulatory system</keyword>
<dbReference type="InterPro" id="IPR008207">
    <property type="entry name" value="Sig_transdc_His_kin_Hpt_dom"/>
</dbReference>
<dbReference type="GO" id="GO:0006935">
    <property type="term" value="P:chemotaxis"/>
    <property type="evidence" value="ECO:0007669"/>
    <property type="project" value="UniProtKB-KW"/>
</dbReference>
<dbReference type="Gene3D" id="1.10.287.560">
    <property type="entry name" value="Histidine kinase CheA-like, homodimeric domain"/>
    <property type="match status" value="1"/>
</dbReference>
<dbReference type="SUPFAM" id="SSF47226">
    <property type="entry name" value="Histidine-containing phosphotransfer domain, HPT domain"/>
    <property type="match status" value="1"/>
</dbReference>
<dbReference type="SUPFAM" id="SSF55052">
    <property type="entry name" value="CheY-binding domain of CheA"/>
    <property type="match status" value="2"/>
</dbReference>
<dbReference type="InterPro" id="IPR003594">
    <property type="entry name" value="HATPase_dom"/>
</dbReference>
<evidence type="ECO:0000256" key="12">
    <source>
        <dbReference type="ARBA" id="ARBA00023012"/>
    </source>
</evidence>
<dbReference type="SMART" id="SM00387">
    <property type="entry name" value="HATPase_c"/>
    <property type="match status" value="1"/>
</dbReference>
<evidence type="ECO:0000256" key="15">
    <source>
        <dbReference type="SAM" id="MobiDB-lite"/>
    </source>
</evidence>
<evidence type="ECO:0000256" key="8">
    <source>
        <dbReference type="ARBA" id="ARBA00022679"/>
    </source>
</evidence>
<dbReference type="InterPro" id="IPR005467">
    <property type="entry name" value="His_kinase_dom"/>
</dbReference>
<evidence type="ECO:0000256" key="3">
    <source>
        <dbReference type="ARBA" id="ARBA00012438"/>
    </source>
</evidence>
<keyword evidence="7 14" id="KW-0597">Phosphoprotein</keyword>
<evidence type="ECO:0000256" key="13">
    <source>
        <dbReference type="ARBA" id="ARBA00035100"/>
    </source>
</evidence>
<organism evidence="19 20">
    <name type="scientific">Halomonas organivorans</name>
    <dbReference type="NCBI Taxonomy" id="257772"/>
    <lineage>
        <taxon>Bacteria</taxon>
        <taxon>Pseudomonadati</taxon>
        <taxon>Pseudomonadota</taxon>
        <taxon>Gammaproteobacteria</taxon>
        <taxon>Oceanospirillales</taxon>
        <taxon>Halomonadaceae</taxon>
        <taxon>Halomonas</taxon>
    </lineage>
</organism>
<keyword evidence="6" id="KW-0145">Chemotaxis</keyword>
<dbReference type="AlphaFoldDB" id="A0A7W5BY81"/>
<keyword evidence="8 19" id="KW-0808">Transferase</keyword>
<evidence type="ECO:0000313" key="19">
    <source>
        <dbReference type="EMBL" id="MBB3140398.1"/>
    </source>
</evidence>
<dbReference type="InterPro" id="IPR036890">
    <property type="entry name" value="HATPase_C_sf"/>
</dbReference>
<dbReference type="InterPro" id="IPR051315">
    <property type="entry name" value="Bact_Chemotaxis_CheA"/>
</dbReference>
<feature type="modified residue" description="Phosphohistidine" evidence="14">
    <location>
        <position position="46"/>
    </location>
</feature>
<dbReference type="SMART" id="SM00073">
    <property type="entry name" value="HPT"/>
    <property type="match status" value="1"/>
</dbReference>
<dbReference type="PROSITE" id="PS50851">
    <property type="entry name" value="CHEW"/>
    <property type="match status" value="1"/>
</dbReference>
<feature type="domain" description="CheW-like" evidence="17">
    <location>
        <begin position="649"/>
        <end position="784"/>
    </location>
</feature>
<evidence type="ECO:0000259" key="18">
    <source>
        <dbReference type="PROSITE" id="PS50894"/>
    </source>
</evidence>
<comment type="caution">
    <text evidence="19">The sequence shown here is derived from an EMBL/GenBank/DDBJ whole genome shotgun (WGS) entry which is preliminary data.</text>
</comment>
<dbReference type="InterPro" id="IPR015162">
    <property type="entry name" value="CheY-binding"/>
</dbReference>
<feature type="compositionally biased region" description="Low complexity" evidence="15">
    <location>
        <begin position="147"/>
        <end position="172"/>
    </location>
</feature>
<evidence type="ECO:0000256" key="6">
    <source>
        <dbReference type="ARBA" id="ARBA00022500"/>
    </source>
</evidence>
<dbReference type="InterPro" id="IPR035891">
    <property type="entry name" value="CheY-binding_CheA"/>
</dbReference>
<gene>
    <name evidence="19" type="ORF">FHR96_001260</name>
</gene>
<evidence type="ECO:0000256" key="5">
    <source>
        <dbReference type="ARBA" id="ARBA00022490"/>
    </source>
</evidence>
<feature type="region of interest" description="Disordered" evidence="15">
    <location>
        <begin position="325"/>
        <end position="400"/>
    </location>
</feature>
<dbReference type="Proteomes" id="UP000525987">
    <property type="component" value="Unassembled WGS sequence"/>
</dbReference>
<dbReference type="GO" id="GO:0005524">
    <property type="term" value="F:ATP binding"/>
    <property type="evidence" value="ECO:0007669"/>
    <property type="project" value="UniProtKB-KW"/>
</dbReference>
<dbReference type="InterPro" id="IPR036061">
    <property type="entry name" value="CheW-like_dom_sf"/>
</dbReference>
<evidence type="ECO:0000256" key="7">
    <source>
        <dbReference type="ARBA" id="ARBA00022553"/>
    </source>
</evidence>
<keyword evidence="9" id="KW-0547">Nucleotide-binding</keyword>
<evidence type="ECO:0000313" key="20">
    <source>
        <dbReference type="Proteomes" id="UP000525987"/>
    </source>
</evidence>
<dbReference type="RefSeq" id="WP_246392819.1">
    <property type="nucleotide sequence ID" value="NZ_JACHXM010000004.1"/>
</dbReference>
<evidence type="ECO:0000256" key="9">
    <source>
        <dbReference type="ARBA" id="ARBA00022741"/>
    </source>
</evidence>
<comment type="catalytic activity">
    <reaction evidence="1">
        <text>ATP + protein L-histidine = ADP + protein N-phospho-L-histidine.</text>
        <dbReference type="EC" id="2.7.13.3"/>
    </reaction>
</comment>